<dbReference type="InterPro" id="IPR050439">
    <property type="entry name" value="ADAMTS_ADAMTS-like"/>
</dbReference>
<feature type="disulfide bond" evidence="9">
    <location>
        <begin position="153"/>
        <end position="174"/>
    </location>
</feature>
<dbReference type="Pfam" id="PF17771">
    <property type="entry name" value="ADAMTS_CR_2"/>
    <property type="match status" value="1"/>
</dbReference>
<evidence type="ECO:0000256" key="9">
    <source>
        <dbReference type="PIRSR" id="PIRSR613273-3"/>
    </source>
</evidence>
<feature type="binding site" evidence="8">
    <location>
        <position position="75"/>
    </location>
    <ligand>
        <name>Ca(2+)</name>
        <dbReference type="ChEBI" id="CHEBI:29108"/>
        <label>1</label>
    </ligand>
</feature>
<dbReference type="PANTHER" id="PTHR13723:SF39">
    <property type="entry name" value="A DISINTEGRIN AND METALLOPROTEINASE WITH THROMBOSPONDIN MOTIFS 15"/>
    <property type="match status" value="1"/>
</dbReference>
<dbReference type="InterPro" id="IPR013273">
    <property type="entry name" value="ADAMTS/ADAMTS-like"/>
</dbReference>
<dbReference type="GO" id="GO:0030198">
    <property type="term" value="P:extracellular matrix organization"/>
    <property type="evidence" value="ECO:0007669"/>
    <property type="project" value="InterPro"/>
</dbReference>
<dbReference type="Proteomes" id="UP000437017">
    <property type="component" value="Unassembled WGS sequence"/>
</dbReference>
<evidence type="ECO:0000256" key="7">
    <source>
        <dbReference type="ARBA" id="ARBA00023180"/>
    </source>
</evidence>
<evidence type="ECO:0000256" key="3">
    <source>
        <dbReference type="ARBA" id="ARBA00022723"/>
    </source>
</evidence>
<dbReference type="SUPFAM" id="SSF55486">
    <property type="entry name" value="Metalloproteases ('zincins'), catalytic domain"/>
    <property type="match status" value="1"/>
</dbReference>
<dbReference type="Pfam" id="PF05986">
    <property type="entry name" value="ADAMTS_spacer1"/>
    <property type="match status" value="1"/>
</dbReference>
<dbReference type="GO" id="GO:0006508">
    <property type="term" value="P:proteolysis"/>
    <property type="evidence" value="ECO:0007669"/>
    <property type="project" value="TreeGrafter"/>
</dbReference>
<evidence type="ECO:0000256" key="2">
    <source>
        <dbReference type="ARBA" id="ARBA00022525"/>
    </source>
</evidence>
<accession>A0A6A1Q1W9</accession>
<dbReference type="InterPro" id="IPR041645">
    <property type="entry name" value="ADAMTS_CR_2"/>
</dbReference>
<feature type="disulfide bond" evidence="9">
    <location>
        <begin position="142"/>
        <end position="164"/>
    </location>
</feature>
<dbReference type="AlphaFoldDB" id="A0A6A1Q1W9"/>
<dbReference type="InterPro" id="IPR006586">
    <property type="entry name" value="ADAM_Cys-rich"/>
</dbReference>
<keyword evidence="6 9" id="KW-1015">Disulfide bond</keyword>
<dbReference type="InterPro" id="IPR024079">
    <property type="entry name" value="MetalloPept_cat_dom_sf"/>
</dbReference>
<evidence type="ECO:0000313" key="11">
    <source>
        <dbReference type="EMBL" id="KAB0401264.1"/>
    </source>
</evidence>
<dbReference type="GO" id="GO:0046872">
    <property type="term" value="F:metal ion binding"/>
    <property type="evidence" value="ECO:0007669"/>
    <property type="project" value="UniProtKB-KW"/>
</dbReference>
<dbReference type="Gene3D" id="3.40.390.10">
    <property type="entry name" value="Collagenase (Catalytic Domain)"/>
    <property type="match status" value="1"/>
</dbReference>
<dbReference type="Gene3D" id="3.40.1620.60">
    <property type="match status" value="2"/>
</dbReference>
<evidence type="ECO:0000259" key="10">
    <source>
        <dbReference type="SMART" id="SM00608"/>
    </source>
</evidence>
<evidence type="ECO:0000256" key="4">
    <source>
        <dbReference type="ARBA" id="ARBA00022801"/>
    </source>
</evidence>
<feature type="binding site" evidence="8">
    <location>
        <position position="75"/>
    </location>
    <ligand>
        <name>Ca(2+)</name>
        <dbReference type="ChEBI" id="CHEBI:29108"/>
        <label>2</label>
    </ligand>
</feature>
<evidence type="ECO:0000256" key="6">
    <source>
        <dbReference type="ARBA" id="ARBA00023157"/>
    </source>
</evidence>
<keyword evidence="8" id="KW-0106">Calcium</keyword>
<reference evidence="11 12" key="1">
    <citation type="journal article" date="2019" name="PLoS ONE">
        <title>Genomic analyses reveal an absence of contemporary introgressive admixture between fin whales and blue whales, despite known hybrids.</title>
        <authorList>
            <person name="Westbury M.V."/>
            <person name="Petersen B."/>
            <person name="Lorenzen E.D."/>
        </authorList>
    </citation>
    <scope>NUCLEOTIDE SEQUENCE [LARGE SCALE GENOMIC DNA]</scope>
    <source>
        <strain evidence="11">FinWhale-01</strain>
    </source>
</reference>
<keyword evidence="3 8" id="KW-0479">Metal-binding</keyword>
<comment type="caution">
    <text evidence="11">The sequence shown here is derived from an EMBL/GenBank/DDBJ whole genome shotgun (WGS) entry which is preliminary data.</text>
</comment>
<keyword evidence="5" id="KW-0862">Zinc</keyword>
<proteinExistence type="predicted"/>
<feature type="binding site" evidence="8">
    <location>
        <position position="119"/>
    </location>
    <ligand>
        <name>Ca(2+)</name>
        <dbReference type="ChEBI" id="CHEBI:29108"/>
        <label>2</label>
    </ligand>
</feature>
<dbReference type="InterPro" id="IPR010294">
    <property type="entry name" value="ADAMTS_spacer1"/>
</dbReference>
<dbReference type="GO" id="GO:0031012">
    <property type="term" value="C:extracellular matrix"/>
    <property type="evidence" value="ECO:0007669"/>
    <property type="project" value="TreeGrafter"/>
</dbReference>
<keyword evidence="4" id="KW-0378">Hydrolase</keyword>
<name>A0A6A1Q1W9_BALPH</name>
<dbReference type="GO" id="GO:0004222">
    <property type="term" value="F:metalloendopeptidase activity"/>
    <property type="evidence" value="ECO:0007669"/>
    <property type="project" value="TreeGrafter"/>
</dbReference>
<feature type="binding site" evidence="8">
    <location>
        <position position="82"/>
    </location>
    <ligand>
        <name>Ca(2+)</name>
        <dbReference type="ChEBI" id="CHEBI:29108"/>
        <label>1</label>
    </ligand>
</feature>
<dbReference type="PANTHER" id="PTHR13723">
    <property type="entry name" value="ADAMTS A DISINTEGRIN AND METALLOPROTEASE WITH THROMBOSPONDIN MOTIFS PROTEASE"/>
    <property type="match status" value="1"/>
</dbReference>
<feature type="disulfide bond" evidence="9">
    <location>
        <begin position="187"/>
        <end position="198"/>
    </location>
</feature>
<dbReference type="GO" id="GO:0005576">
    <property type="term" value="C:extracellular region"/>
    <property type="evidence" value="ECO:0007669"/>
    <property type="project" value="UniProtKB-SubCell"/>
</dbReference>
<dbReference type="Pfam" id="PF19236">
    <property type="entry name" value="ADAMTS_CR_3"/>
    <property type="match status" value="1"/>
</dbReference>
<feature type="binding site" evidence="8">
    <location>
        <position position="119"/>
    </location>
    <ligand>
        <name>Ca(2+)</name>
        <dbReference type="ChEBI" id="CHEBI:29108"/>
        <label>1</label>
    </ligand>
</feature>
<keyword evidence="12" id="KW-1185">Reference proteome</keyword>
<dbReference type="OrthoDB" id="412680at2759"/>
<evidence type="ECO:0000313" key="12">
    <source>
        <dbReference type="Proteomes" id="UP000437017"/>
    </source>
</evidence>
<keyword evidence="7" id="KW-0325">Glycoprotein</keyword>
<organism evidence="11 12">
    <name type="scientific">Balaenoptera physalus</name>
    <name type="common">Fin whale</name>
    <name type="synonym">Balaena physalus</name>
    <dbReference type="NCBI Taxonomy" id="9770"/>
    <lineage>
        <taxon>Eukaryota</taxon>
        <taxon>Metazoa</taxon>
        <taxon>Chordata</taxon>
        <taxon>Craniata</taxon>
        <taxon>Vertebrata</taxon>
        <taxon>Euteleostomi</taxon>
        <taxon>Mammalia</taxon>
        <taxon>Eutheria</taxon>
        <taxon>Laurasiatheria</taxon>
        <taxon>Artiodactyla</taxon>
        <taxon>Whippomorpha</taxon>
        <taxon>Cetacea</taxon>
        <taxon>Mysticeti</taxon>
        <taxon>Balaenopteridae</taxon>
        <taxon>Balaenoptera</taxon>
    </lineage>
</organism>
<dbReference type="InterPro" id="IPR027417">
    <property type="entry name" value="P-loop_NTPase"/>
</dbReference>
<gene>
    <name evidence="11" type="ORF">E2I00_012682</name>
</gene>
<dbReference type="EMBL" id="SGJD01001232">
    <property type="protein sequence ID" value="KAB0401264.1"/>
    <property type="molecule type" value="Genomic_DNA"/>
</dbReference>
<dbReference type="InterPro" id="IPR045371">
    <property type="entry name" value="ADAMTS_CR_3"/>
</dbReference>
<dbReference type="Gene3D" id="2.60.120.830">
    <property type="match status" value="1"/>
</dbReference>
<protein>
    <recommendedName>
        <fullName evidence="10">ADAM cysteine-rich domain-containing protein</fullName>
    </recommendedName>
</protein>
<evidence type="ECO:0000256" key="1">
    <source>
        <dbReference type="ARBA" id="ARBA00004613"/>
    </source>
</evidence>
<dbReference type="Gene3D" id="3.40.50.300">
    <property type="entry name" value="P-loop containing nucleotide triphosphate hydrolases"/>
    <property type="match status" value="1"/>
</dbReference>
<evidence type="ECO:0000256" key="5">
    <source>
        <dbReference type="ARBA" id="ARBA00022833"/>
    </source>
</evidence>
<feature type="binding site" evidence="8">
    <location>
        <position position="116"/>
    </location>
    <ligand>
        <name>Ca(2+)</name>
        <dbReference type="ChEBI" id="CHEBI:29108"/>
        <label>1</label>
    </ligand>
</feature>
<dbReference type="SMART" id="SM00608">
    <property type="entry name" value="ACR"/>
    <property type="match status" value="1"/>
</dbReference>
<keyword evidence="2" id="KW-0964">Secreted</keyword>
<feature type="domain" description="ADAM cysteine-rich" evidence="10">
    <location>
        <begin position="129"/>
        <end position="201"/>
    </location>
</feature>
<feature type="disulfide bond" evidence="9">
    <location>
        <begin position="159"/>
        <end position="193"/>
    </location>
</feature>
<evidence type="ECO:0000256" key="8">
    <source>
        <dbReference type="PIRSR" id="PIRSR613273-2"/>
    </source>
</evidence>
<dbReference type="PRINTS" id="PR01857">
    <property type="entry name" value="ADAMTSFAMILY"/>
</dbReference>
<comment type="subcellular location">
    <subcellularLocation>
        <location evidence="1">Secreted</location>
    </subcellularLocation>
</comment>
<sequence>MVKFHGADLEHYLLTLLATAARLYRHPSILNPINIVVVKVLLLGDRDTGPKVTGNAALTLRNFCAWQKKLNKVSDKHPEYWDTAILFTRQIDRANPWSACSAAIVTDFLDSGHGDCLLDEPSKPVSLPEDLPGASYPLSQQCELAFGLGSKPCPYMQRCSKLWCTGKAKGQTLCQTRHFPWADGTSCGDGSFCLKGACVERRSLSKHRPVPDWLRAASGKSFREEQCQAFNGYNHSTNRLTLAVAWVPKYSGVSPRDKCKLICRANGTGYFYVLAPKVVDGTLCTPDSTSVCVQGKCIKAGCDGNLGSKKKFDKCGVCGGDNKSCKKVSGLFTKPMHGYNFVVAIPAGASSIDIRQRGYKGLIGDDNYLALKNSQGKYLLNGHFVVSAVERDLVSTPKTNRTNKPSTPTTAARKKKDLKNFRNVDSNLANLIMNEIVDNGTAVKFDDIAGQELAKQALQEIVILPSLRPEMRSQWQSNAEKSILALGANADC</sequence>